<reference evidence="1" key="1">
    <citation type="journal article" date="2014" name="Front. Microbiol.">
        <title>High frequency of phylogenetically diverse reductive dehalogenase-homologous genes in deep subseafloor sedimentary metagenomes.</title>
        <authorList>
            <person name="Kawai M."/>
            <person name="Futagami T."/>
            <person name="Toyoda A."/>
            <person name="Takaki Y."/>
            <person name="Nishi S."/>
            <person name="Hori S."/>
            <person name="Arai W."/>
            <person name="Tsubouchi T."/>
            <person name="Morono Y."/>
            <person name="Uchiyama I."/>
            <person name="Ito T."/>
            <person name="Fujiyama A."/>
            <person name="Inagaki F."/>
            <person name="Takami H."/>
        </authorList>
    </citation>
    <scope>NUCLEOTIDE SEQUENCE</scope>
    <source>
        <strain evidence="1">Expedition CK06-06</strain>
    </source>
</reference>
<dbReference type="Gene3D" id="2.60.120.200">
    <property type="match status" value="1"/>
</dbReference>
<protein>
    <recommendedName>
        <fullName evidence="2">Laminin G domain-containing protein</fullName>
    </recommendedName>
</protein>
<gene>
    <name evidence="1" type="ORF">S01H1_54055</name>
</gene>
<dbReference type="InterPro" id="IPR013320">
    <property type="entry name" value="ConA-like_dom_sf"/>
</dbReference>
<feature type="non-terminal residue" evidence="1">
    <location>
        <position position="1"/>
    </location>
</feature>
<accession>X0VUR4</accession>
<dbReference type="InterPro" id="IPR011055">
    <property type="entry name" value="Dup_hybrid_motif"/>
</dbReference>
<dbReference type="AlphaFoldDB" id="X0VUR4"/>
<comment type="caution">
    <text evidence="1">The sequence shown here is derived from an EMBL/GenBank/DDBJ whole genome shotgun (WGS) entry which is preliminary data.</text>
</comment>
<feature type="non-terminal residue" evidence="1">
    <location>
        <position position="259"/>
    </location>
</feature>
<proteinExistence type="predicted"/>
<name>X0VUR4_9ZZZZ</name>
<evidence type="ECO:0000313" key="1">
    <source>
        <dbReference type="EMBL" id="GAG14877.1"/>
    </source>
</evidence>
<evidence type="ECO:0008006" key="2">
    <source>
        <dbReference type="Google" id="ProtNLM"/>
    </source>
</evidence>
<dbReference type="EMBL" id="BARS01035044">
    <property type="protein sequence ID" value="GAG14877.1"/>
    <property type="molecule type" value="Genomic_DNA"/>
</dbReference>
<organism evidence="1">
    <name type="scientific">marine sediment metagenome</name>
    <dbReference type="NCBI Taxonomy" id="412755"/>
    <lineage>
        <taxon>unclassified sequences</taxon>
        <taxon>metagenomes</taxon>
        <taxon>ecological metagenomes</taxon>
    </lineage>
</organism>
<dbReference type="SUPFAM" id="SSF49899">
    <property type="entry name" value="Concanavalin A-like lectins/glucanases"/>
    <property type="match status" value="1"/>
</dbReference>
<dbReference type="Pfam" id="PF13385">
    <property type="entry name" value="Laminin_G_3"/>
    <property type="match status" value="1"/>
</dbReference>
<sequence length="259" mass="28385">RWTTSYYHMLNMIDPQGSTIYQNASIGTIACEICAGGWASGPHVHWTLKYNGAFVSLEGVKASGWTIHVGEEAYYSGYLERDGVILDPWSSVVNDYHLYYPMQDNSLRFYGNGVDDIDRVKIPLNDPARPVDLGATDFTLEWWMKANPGENNAGSCTPGAENWVYGNTIFDRSVFEDLDTGEFGLSLGNGRIAFGINNGTAAETLCGTTDIADGTWHHIAVTRGLDGVMRIFIDGILDAETNGPTGDISYPNDRVATHV</sequence>
<dbReference type="Gene3D" id="2.70.70.10">
    <property type="entry name" value="Glucose Permease (Domain IIA)"/>
    <property type="match status" value="1"/>
</dbReference>